<keyword evidence="3" id="KW-0949">S-adenosyl-L-methionine</keyword>
<dbReference type="Gene3D" id="3.40.50.150">
    <property type="entry name" value="Vaccinia Virus protein VP39"/>
    <property type="match status" value="1"/>
</dbReference>
<keyword evidence="1 4" id="KW-0489">Methyltransferase</keyword>
<reference evidence="4 5" key="1">
    <citation type="submission" date="2020-05" db="EMBL/GenBank/DDBJ databases">
        <title>Flexivirga sp. ID2601S isolated from air conditioner.</title>
        <authorList>
            <person name="Kim D.H."/>
        </authorList>
    </citation>
    <scope>NUCLEOTIDE SEQUENCE [LARGE SCALE GENOMIC DNA]</scope>
    <source>
        <strain evidence="4 5">ID2601S</strain>
    </source>
</reference>
<proteinExistence type="predicted"/>
<dbReference type="InterPro" id="IPR029063">
    <property type="entry name" value="SAM-dependent_MTases_sf"/>
</dbReference>
<evidence type="ECO:0000256" key="3">
    <source>
        <dbReference type="ARBA" id="ARBA00022691"/>
    </source>
</evidence>
<dbReference type="EMBL" id="JABENB010000001">
    <property type="protein sequence ID" value="NNG38354.1"/>
    <property type="molecule type" value="Genomic_DNA"/>
</dbReference>
<dbReference type="GO" id="GO:0008757">
    <property type="term" value="F:S-adenosylmethionine-dependent methyltransferase activity"/>
    <property type="evidence" value="ECO:0007669"/>
    <property type="project" value="InterPro"/>
</dbReference>
<dbReference type="CDD" id="cd02440">
    <property type="entry name" value="AdoMet_MTases"/>
    <property type="match status" value="1"/>
</dbReference>
<protein>
    <submittedName>
        <fullName evidence="4">Class I SAM-dependent methyltransferase</fullName>
    </submittedName>
</protein>
<dbReference type="InterPro" id="IPR008854">
    <property type="entry name" value="TPMT"/>
</dbReference>
<evidence type="ECO:0000256" key="2">
    <source>
        <dbReference type="ARBA" id="ARBA00022679"/>
    </source>
</evidence>
<keyword evidence="5" id="KW-1185">Reference proteome</keyword>
<comment type="caution">
    <text evidence="4">The sequence shown here is derived from an EMBL/GenBank/DDBJ whole genome shotgun (WGS) entry which is preliminary data.</text>
</comment>
<evidence type="ECO:0000313" key="4">
    <source>
        <dbReference type="EMBL" id="NNG38354.1"/>
    </source>
</evidence>
<dbReference type="Pfam" id="PF05724">
    <property type="entry name" value="TPMT"/>
    <property type="match status" value="1"/>
</dbReference>
<dbReference type="PROSITE" id="PS51585">
    <property type="entry name" value="SAM_MT_TPMT"/>
    <property type="match status" value="1"/>
</dbReference>
<dbReference type="AlphaFoldDB" id="A0A849ABS8"/>
<keyword evidence="2 4" id="KW-0808">Transferase</keyword>
<gene>
    <name evidence="4" type="ORF">HJ588_03570</name>
</gene>
<evidence type="ECO:0000313" key="5">
    <source>
        <dbReference type="Proteomes" id="UP000557772"/>
    </source>
</evidence>
<dbReference type="GO" id="GO:0032259">
    <property type="term" value="P:methylation"/>
    <property type="evidence" value="ECO:0007669"/>
    <property type="project" value="UniProtKB-KW"/>
</dbReference>
<name>A0A849ABS8_9MICO</name>
<dbReference type="SUPFAM" id="SSF53335">
    <property type="entry name" value="S-adenosyl-L-methionine-dependent methyltransferases"/>
    <property type="match status" value="1"/>
</dbReference>
<accession>A0A849ABS8</accession>
<dbReference type="Proteomes" id="UP000557772">
    <property type="component" value="Unassembled WGS sequence"/>
</dbReference>
<dbReference type="RefSeq" id="WP_171152002.1">
    <property type="nucleotide sequence ID" value="NZ_JABENB010000001.1"/>
</dbReference>
<sequence length="230" mass="24576">MATNPGVPDQDEATLRLAREAVAAGDPTGWFEPLYDAASRGEAVVPWARGGPHPMLLDWAEDWELERGGSPDGAGRSAMVPGVGPGWDSELLASYGYATTGFDVSPTAVRAVREAHPKSAVDYRVADLFELPAEWIGAFDLVAEVMTVQSMPRGQVRARATAAVRSLVAPGGTLLVIGVNLPTGTPLDQGPPWCLTPAEIEAFAADDVALRRIVESEDHVRYRAEFVRAE</sequence>
<evidence type="ECO:0000256" key="1">
    <source>
        <dbReference type="ARBA" id="ARBA00022603"/>
    </source>
</evidence>
<organism evidence="4 5">
    <name type="scientific">Flexivirga aerilata</name>
    <dbReference type="NCBI Taxonomy" id="1656889"/>
    <lineage>
        <taxon>Bacteria</taxon>
        <taxon>Bacillati</taxon>
        <taxon>Actinomycetota</taxon>
        <taxon>Actinomycetes</taxon>
        <taxon>Micrococcales</taxon>
        <taxon>Dermacoccaceae</taxon>
        <taxon>Flexivirga</taxon>
    </lineage>
</organism>